<dbReference type="InterPro" id="IPR001190">
    <property type="entry name" value="SRCR"/>
</dbReference>
<dbReference type="GO" id="GO:0005886">
    <property type="term" value="C:plasma membrane"/>
    <property type="evidence" value="ECO:0007669"/>
    <property type="project" value="TreeGrafter"/>
</dbReference>
<dbReference type="GO" id="GO:0031638">
    <property type="term" value="P:zymogen activation"/>
    <property type="evidence" value="ECO:0007669"/>
    <property type="project" value="TreeGrafter"/>
</dbReference>
<dbReference type="GO" id="GO:0004252">
    <property type="term" value="F:serine-type endopeptidase activity"/>
    <property type="evidence" value="ECO:0007669"/>
    <property type="project" value="TreeGrafter"/>
</dbReference>
<dbReference type="SMART" id="SM00202">
    <property type="entry name" value="SR"/>
    <property type="match status" value="1"/>
</dbReference>
<keyword evidence="3" id="KW-0732">Signal</keyword>
<evidence type="ECO:0000259" key="11">
    <source>
        <dbReference type="PROSITE" id="PS50287"/>
    </source>
</evidence>
<keyword evidence="13" id="KW-1185">Reference proteome</keyword>
<evidence type="ECO:0000256" key="4">
    <source>
        <dbReference type="ARBA" id="ARBA00022737"/>
    </source>
</evidence>
<dbReference type="AlphaFoldDB" id="A0A1Q9DCK8"/>
<dbReference type="Gene3D" id="3.10.250.10">
    <property type="entry name" value="SRCR-like domain"/>
    <property type="match status" value="1"/>
</dbReference>
<dbReference type="PANTHER" id="PTHR48071:SF24">
    <property type="entry name" value="DELETED IN MALIGNANT BRAIN TUMORS 1 PROTEIN-LIKE"/>
    <property type="match status" value="1"/>
</dbReference>
<feature type="transmembrane region" description="Helical" evidence="10">
    <location>
        <begin position="341"/>
        <end position="364"/>
    </location>
</feature>
<evidence type="ECO:0000313" key="12">
    <source>
        <dbReference type="EMBL" id="OLP92911.1"/>
    </source>
</evidence>
<dbReference type="PROSITE" id="PS50287">
    <property type="entry name" value="SRCR_2"/>
    <property type="match status" value="1"/>
</dbReference>
<keyword evidence="2 10" id="KW-0812">Transmembrane</keyword>
<evidence type="ECO:0000313" key="13">
    <source>
        <dbReference type="Proteomes" id="UP000186817"/>
    </source>
</evidence>
<gene>
    <name evidence="12" type="primary">lgals3bpa</name>
    <name evidence="12" type="ORF">AK812_SmicGene25221</name>
</gene>
<dbReference type="OrthoDB" id="536948at2759"/>
<evidence type="ECO:0000256" key="9">
    <source>
        <dbReference type="SAM" id="MobiDB-lite"/>
    </source>
</evidence>
<dbReference type="InterPro" id="IPR036772">
    <property type="entry name" value="SRCR-like_dom_sf"/>
</dbReference>
<keyword evidence="7" id="KW-1015">Disulfide bond</keyword>
<dbReference type="PANTHER" id="PTHR48071">
    <property type="entry name" value="SRCR DOMAIN-CONTAINING PROTEIN"/>
    <property type="match status" value="1"/>
</dbReference>
<sequence>MLSQIFDHVFSSASVVEALNAVVMPSGTQVHAEIWWMNSYNSDEESVTEYMITFLRPLGNLPELLIEYDIMRSRVEVQTIMHGNAEDLFVWPLPANLFEVPALEPSATLAATVIRAQYSTRVEPALRRSLSDASAGNVSEDTDLADPEAPMPFPCTIGAFNDTMCGDSMGCQFEPTQSGVTHNDILDHYQLYDTWEDYGKDELEEEEEKEYEVDEHGNGDGGRDSDFADREVCKKHTEAQDHTLVPVDTVTGLYAAITSRRAATDGFAVVRGRLNYAGAQVGSFNGHRFLAEWGKHLMRTGFTEVSIEESDAVRRLDMDVLPGSAAPLPRRLAAVGDCGEVVVVAVVVVVVVLVLVLVLVLVIVRLNAASCRVAVLLLLRLEKCAEDNVTSDGDSDAYWESSSTTSGSVMYTGTTTMAAEDSDNETMTVTMTRSSSMVDQDIDNATMTTTNSSWSMVTEDSDNETMTTSALSSTSTYARVLYEGNESTTAEDSDNETVKITMTTTATSTATQDDNTTTTATFTSTVTTTQPPPPVRLVALSGDIFNVGDPLPEARFHVRAWRSAGFVSGRVEVFYNDHWGTVCKDGFDDVEAQVVCNELGLTDLQAPGADMTALHRHTEALAFPLKGPEGLEFCQEQSIWLDDLNCQGDEGFLSTCENAGWGINNCWHTEDAKDIVACPEAAIYRCWSQDAMPCSKRVHVQTVAFELLAGHLRHCHYYTDDADDNTDRSNHFDHHGFPFADCDR</sequence>
<feature type="region of interest" description="Disordered" evidence="9">
    <location>
        <begin position="129"/>
        <end position="149"/>
    </location>
</feature>
<dbReference type="Proteomes" id="UP000186817">
    <property type="component" value="Unassembled WGS sequence"/>
</dbReference>
<protein>
    <submittedName>
        <fullName evidence="12">Galectin-3-binding protein A</fullName>
    </submittedName>
</protein>
<evidence type="ECO:0000256" key="7">
    <source>
        <dbReference type="ARBA" id="ARBA00023157"/>
    </source>
</evidence>
<dbReference type="FunFam" id="3.10.250.10:FF:000016">
    <property type="entry name" value="Scavenger receptor cysteine-rich protein type 12"/>
    <property type="match status" value="1"/>
</dbReference>
<keyword evidence="5 10" id="KW-1133">Transmembrane helix</keyword>
<feature type="compositionally biased region" description="Basic and acidic residues" evidence="9">
    <location>
        <begin position="214"/>
        <end position="226"/>
    </location>
</feature>
<feature type="domain" description="SRCR" evidence="11">
    <location>
        <begin position="558"/>
        <end position="677"/>
    </location>
</feature>
<proteinExistence type="predicted"/>
<accession>A0A1Q9DCK8</accession>
<evidence type="ECO:0000256" key="3">
    <source>
        <dbReference type="ARBA" id="ARBA00022729"/>
    </source>
</evidence>
<evidence type="ECO:0000256" key="2">
    <source>
        <dbReference type="ARBA" id="ARBA00022692"/>
    </source>
</evidence>
<keyword evidence="6 10" id="KW-0472">Membrane</keyword>
<evidence type="ECO:0000256" key="10">
    <source>
        <dbReference type="SAM" id="Phobius"/>
    </source>
</evidence>
<keyword evidence="8" id="KW-0325">Glycoprotein</keyword>
<dbReference type="SUPFAM" id="SSF56487">
    <property type="entry name" value="SRCR-like"/>
    <property type="match status" value="1"/>
</dbReference>
<comment type="caution">
    <text evidence="12">The sequence shown here is derived from an EMBL/GenBank/DDBJ whole genome shotgun (WGS) entry which is preliminary data.</text>
</comment>
<keyword evidence="4" id="KW-0677">Repeat</keyword>
<reference evidence="12 13" key="1">
    <citation type="submission" date="2016-02" db="EMBL/GenBank/DDBJ databases">
        <title>Genome analysis of coral dinoflagellate symbionts highlights evolutionary adaptations to a symbiotic lifestyle.</title>
        <authorList>
            <person name="Aranda M."/>
            <person name="Li Y."/>
            <person name="Liew Y.J."/>
            <person name="Baumgarten S."/>
            <person name="Simakov O."/>
            <person name="Wilson M."/>
            <person name="Piel J."/>
            <person name="Ashoor H."/>
            <person name="Bougouffa S."/>
            <person name="Bajic V.B."/>
            <person name="Ryu T."/>
            <person name="Ravasi T."/>
            <person name="Bayer T."/>
            <person name="Micklem G."/>
            <person name="Kim H."/>
            <person name="Bhak J."/>
            <person name="Lajeunesse T.C."/>
            <person name="Voolstra C.R."/>
        </authorList>
    </citation>
    <scope>NUCLEOTIDE SEQUENCE [LARGE SCALE GENOMIC DNA]</scope>
    <source>
        <strain evidence="12 13">CCMP2467</strain>
    </source>
</reference>
<name>A0A1Q9DCK8_SYMMI</name>
<feature type="compositionally biased region" description="Acidic residues" evidence="9">
    <location>
        <begin position="202"/>
        <end position="213"/>
    </location>
</feature>
<dbReference type="PRINTS" id="PR00258">
    <property type="entry name" value="SPERACTRCPTR"/>
</dbReference>
<evidence type="ECO:0000256" key="5">
    <source>
        <dbReference type="ARBA" id="ARBA00022989"/>
    </source>
</evidence>
<feature type="region of interest" description="Disordered" evidence="9">
    <location>
        <begin position="202"/>
        <end position="226"/>
    </location>
</feature>
<evidence type="ECO:0000256" key="8">
    <source>
        <dbReference type="ARBA" id="ARBA00023180"/>
    </source>
</evidence>
<evidence type="ECO:0000256" key="1">
    <source>
        <dbReference type="ARBA" id="ARBA00004167"/>
    </source>
</evidence>
<evidence type="ECO:0000256" key="6">
    <source>
        <dbReference type="ARBA" id="ARBA00023136"/>
    </source>
</evidence>
<dbReference type="EMBL" id="LSRX01000602">
    <property type="protein sequence ID" value="OLP92911.1"/>
    <property type="molecule type" value="Genomic_DNA"/>
</dbReference>
<organism evidence="12 13">
    <name type="scientific">Symbiodinium microadriaticum</name>
    <name type="common">Dinoflagellate</name>
    <name type="synonym">Zooxanthella microadriatica</name>
    <dbReference type="NCBI Taxonomy" id="2951"/>
    <lineage>
        <taxon>Eukaryota</taxon>
        <taxon>Sar</taxon>
        <taxon>Alveolata</taxon>
        <taxon>Dinophyceae</taxon>
        <taxon>Suessiales</taxon>
        <taxon>Symbiodiniaceae</taxon>
        <taxon>Symbiodinium</taxon>
    </lineage>
</organism>
<dbReference type="Pfam" id="PF00530">
    <property type="entry name" value="SRCR"/>
    <property type="match status" value="1"/>
</dbReference>
<comment type="subcellular location">
    <subcellularLocation>
        <location evidence="1">Membrane</location>
        <topology evidence="1">Single-pass membrane protein</topology>
    </subcellularLocation>
</comment>